<dbReference type="GeneID" id="82846258"/>
<reference evidence="3 4" key="1">
    <citation type="submission" date="2012-06" db="EMBL/GenBank/DDBJ databases">
        <title>Draft Genome Sequence of Lactobacillus hominis Strain CRBIP 24.179T, isolated from human intestine.</title>
        <authorList>
            <person name="Cousin S."/>
            <person name="Ma L."/>
            <person name="Bizet C."/>
            <person name="Loux V."/>
            <person name="Bouchier C."/>
            <person name="Clermont D."/>
            <person name="Creno S."/>
        </authorList>
    </citation>
    <scope>NUCLEOTIDE SEQUENCE [LARGE SCALE GENOMIC DNA]</scope>
    <source>
        <strain evidence="4">CRBIP 24.179T</strain>
    </source>
</reference>
<gene>
    <name evidence="3" type="ORF">BN55_03410</name>
</gene>
<protein>
    <submittedName>
        <fullName evidence="3">Cholesterol alpha-glucosyltransferase</fullName>
    </submittedName>
</protein>
<name>I7L4U0_9LACO</name>
<dbReference type="PANTHER" id="PTHR45947:SF3">
    <property type="entry name" value="SULFOQUINOVOSYL TRANSFERASE SQD2"/>
    <property type="match status" value="1"/>
</dbReference>
<evidence type="ECO:0000259" key="1">
    <source>
        <dbReference type="Pfam" id="PF00534"/>
    </source>
</evidence>
<dbReference type="InterPro" id="IPR028098">
    <property type="entry name" value="Glyco_trans_4-like_N"/>
</dbReference>
<feature type="domain" description="Glycosyl transferase family 1" evidence="1">
    <location>
        <begin position="190"/>
        <end position="346"/>
    </location>
</feature>
<dbReference type="Pfam" id="PF00534">
    <property type="entry name" value="Glycos_transf_1"/>
    <property type="match status" value="1"/>
</dbReference>
<dbReference type="EMBL" id="CAKE01000001">
    <property type="protein sequence ID" value="CCI80972.1"/>
    <property type="molecule type" value="Genomic_DNA"/>
</dbReference>
<dbReference type="SUPFAM" id="SSF53756">
    <property type="entry name" value="UDP-Glycosyltransferase/glycogen phosphorylase"/>
    <property type="match status" value="1"/>
</dbReference>
<keyword evidence="3" id="KW-0808">Transferase</keyword>
<dbReference type="Proteomes" id="UP000009320">
    <property type="component" value="Unassembled WGS sequence"/>
</dbReference>
<evidence type="ECO:0000259" key="2">
    <source>
        <dbReference type="Pfam" id="PF13439"/>
    </source>
</evidence>
<evidence type="ECO:0000313" key="4">
    <source>
        <dbReference type="Proteomes" id="UP000009320"/>
    </source>
</evidence>
<dbReference type="GO" id="GO:0016757">
    <property type="term" value="F:glycosyltransferase activity"/>
    <property type="evidence" value="ECO:0007669"/>
    <property type="project" value="InterPro"/>
</dbReference>
<feature type="domain" description="Glycosyltransferase subfamily 4-like N-terminal" evidence="2">
    <location>
        <begin position="15"/>
        <end position="176"/>
    </location>
</feature>
<proteinExistence type="predicted"/>
<dbReference type="eggNOG" id="COG0438">
    <property type="taxonomic scope" value="Bacteria"/>
</dbReference>
<dbReference type="STRING" id="1423758.FC41_GL000263"/>
<dbReference type="AlphaFoldDB" id="I7L4U0"/>
<dbReference type="InterPro" id="IPR050194">
    <property type="entry name" value="Glycosyltransferase_grp1"/>
</dbReference>
<evidence type="ECO:0000313" key="3">
    <source>
        <dbReference type="EMBL" id="CCI80972.1"/>
    </source>
</evidence>
<dbReference type="Gene3D" id="3.40.50.2000">
    <property type="entry name" value="Glycogen Phosphorylase B"/>
    <property type="match status" value="2"/>
</dbReference>
<organism evidence="3 4">
    <name type="scientific">Lactobacillus hominis DSM 23910 = CRBIP 24.179</name>
    <dbReference type="NCBI Taxonomy" id="1423758"/>
    <lineage>
        <taxon>Bacteria</taxon>
        <taxon>Bacillati</taxon>
        <taxon>Bacillota</taxon>
        <taxon>Bacilli</taxon>
        <taxon>Lactobacillales</taxon>
        <taxon>Lactobacillaceae</taxon>
        <taxon>Lactobacillus</taxon>
    </lineage>
</organism>
<accession>I7L4U0</accession>
<dbReference type="RefSeq" id="WP_008469554.1">
    <property type="nucleotide sequence ID" value="NZ_AYZP01000001.1"/>
</dbReference>
<dbReference type="InterPro" id="IPR001296">
    <property type="entry name" value="Glyco_trans_1"/>
</dbReference>
<dbReference type="Pfam" id="PF13439">
    <property type="entry name" value="Glyco_transf_4"/>
    <property type="match status" value="1"/>
</dbReference>
<sequence>MKILIVIDDYHNNSNGMSISTQRFVKEFKKLGCDVRVLAIGDVSYSLPEMKIPFFAKLIAQQGFHFALPVRKTTLKAVQWADYVHLDTPFPIGWQAGHLAKKMGKTVTGTFHIYPQNMTASVPILNQKWINNLIMFVFKKISYKNCDVIQCPTAKVKRNLQKYHFPQKLVVISNGIAQAFIDNPHKTDTQQDFTILCIGRFSNEKDQYTLFRAMQVCKYAKNINLIFAGQGPLKDKFEALAKTLPRKPIMRYFNSKQLRKLEAKSQLVVHCANVEVEGMSCMEAFASGCVPIIASSDLSSTASYSLTKNNQFKAEDYHELAKRIEYWYEHPLELGNMSKKYQTYARSLNVNKCAKMALSMIRSAKKR</sequence>
<keyword evidence="4" id="KW-1185">Reference proteome</keyword>
<comment type="caution">
    <text evidence="3">The sequence shown here is derived from an EMBL/GenBank/DDBJ whole genome shotgun (WGS) entry which is preliminary data.</text>
</comment>
<dbReference type="OrthoDB" id="9802525at2"/>
<dbReference type="PANTHER" id="PTHR45947">
    <property type="entry name" value="SULFOQUINOVOSYL TRANSFERASE SQD2"/>
    <property type="match status" value="1"/>
</dbReference>